<protein>
    <submittedName>
        <fullName evidence="1">Uncharacterized protein</fullName>
    </submittedName>
</protein>
<sequence length="134" mass="15064">MVPTQTSLFLIRILCDRPHKIVDEKLKSKQKSVLTFSAPLSQNFIEPPLAAGPAADLSGFDSISFKHLQTDGFSIHLCKTSQVQSDGWRTSMNISFQGYNWTLTRPFYLSLTPLDVKLYSEPSELLSQPLQSMN</sequence>
<reference evidence="1 2" key="1">
    <citation type="submission" date="2021-06" db="EMBL/GenBank/DDBJ databases">
        <authorList>
            <person name="Palmer J.M."/>
        </authorList>
    </citation>
    <scope>NUCLEOTIDE SEQUENCE [LARGE SCALE GENOMIC DNA]</scope>
    <source>
        <strain evidence="2">if_2019</strain>
        <tissue evidence="1">Muscle</tissue>
    </source>
</reference>
<name>A0ABV0T6A8_9TELE</name>
<proteinExistence type="predicted"/>
<comment type="caution">
    <text evidence="1">The sequence shown here is derived from an EMBL/GenBank/DDBJ whole genome shotgun (WGS) entry which is preliminary data.</text>
</comment>
<accession>A0ABV0T6A8</accession>
<dbReference type="Proteomes" id="UP001482620">
    <property type="component" value="Unassembled WGS sequence"/>
</dbReference>
<evidence type="ECO:0000313" key="2">
    <source>
        <dbReference type="Proteomes" id="UP001482620"/>
    </source>
</evidence>
<gene>
    <name evidence="1" type="ORF">ILYODFUR_008162</name>
</gene>
<organism evidence="1 2">
    <name type="scientific">Ilyodon furcidens</name>
    <name type="common">goldbreast splitfin</name>
    <dbReference type="NCBI Taxonomy" id="33524"/>
    <lineage>
        <taxon>Eukaryota</taxon>
        <taxon>Metazoa</taxon>
        <taxon>Chordata</taxon>
        <taxon>Craniata</taxon>
        <taxon>Vertebrata</taxon>
        <taxon>Euteleostomi</taxon>
        <taxon>Actinopterygii</taxon>
        <taxon>Neopterygii</taxon>
        <taxon>Teleostei</taxon>
        <taxon>Neoteleostei</taxon>
        <taxon>Acanthomorphata</taxon>
        <taxon>Ovalentaria</taxon>
        <taxon>Atherinomorphae</taxon>
        <taxon>Cyprinodontiformes</taxon>
        <taxon>Goodeidae</taxon>
        <taxon>Ilyodon</taxon>
    </lineage>
</organism>
<keyword evidence="2" id="KW-1185">Reference proteome</keyword>
<evidence type="ECO:0000313" key="1">
    <source>
        <dbReference type="EMBL" id="MEQ2228370.1"/>
    </source>
</evidence>
<dbReference type="EMBL" id="JAHRIQ010023712">
    <property type="protein sequence ID" value="MEQ2228370.1"/>
    <property type="molecule type" value="Genomic_DNA"/>
</dbReference>